<evidence type="ECO:0000259" key="10">
    <source>
        <dbReference type="PROSITE" id="PS51296"/>
    </source>
</evidence>
<evidence type="ECO:0000256" key="5">
    <source>
        <dbReference type="ARBA" id="ARBA00022723"/>
    </source>
</evidence>
<keyword evidence="4" id="KW-0001">2Fe-2S</keyword>
<dbReference type="FunCoup" id="A0A1Y2FYL1">
    <property type="interactions" value="302"/>
</dbReference>
<dbReference type="PRINTS" id="PR00368">
    <property type="entry name" value="FADPNR"/>
</dbReference>
<name>A0A1Y2FYL1_9BASI</name>
<proteinExistence type="inferred from homology"/>
<keyword evidence="8" id="KW-0408">Iron</keyword>
<dbReference type="PRINTS" id="PR00411">
    <property type="entry name" value="PNDRDTASEI"/>
</dbReference>
<reference evidence="11 12" key="1">
    <citation type="submission" date="2016-07" db="EMBL/GenBank/DDBJ databases">
        <title>Pervasive Adenine N6-methylation of Active Genes in Fungi.</title>
        <authorList>
            <consortium name="DOE Joint Genome Institute"/>
            <person name="Mondo S.J."/>
            <person name="Dannebaum R.O."/>
            <person name="Kuo R.C."/>
            <person name="Labutti K."/>
            <person name="Haridas S."/>
            <person name="Kuo A."/>
            <person name="Salamov A."/>
            <person name="Ahrendt S.R."/>
            <person name="Lipzen A."/>
            <person name="Sullivan W."/>
            <person name="Andreopoulos W.B."/>
            <person name="Clum A."/>
            <person name="Lindquist E."/>
            <person name="Daum C."/>
            <person name="Ramamoorthy G.K."/>
            <person name="Gryganskyi A."/>
            <person name="Culley D."/>
            <person name="Magnuson J.K."/>
            <person name="James T.Y."/>
            <person name="O'Malley M.A."/>
            <person name="Stajich J.E."/>
            <person name="Spatafora J.W."/>
            <person name="Visel A."/>
            <person name="Grigoriev I.V."/>
        </authorList>
    </citation>
    <scope>NUCLEOTIDE SEQUENCE [LARGE SCALE GENOMIC DNA]</scope>
    <source>
        <strain evidence="11 12">62-1032</strain>
    </source>
</reference>
<dbReference type="PANTHER" id="PTHR43557:SF2">
    <property type="entry name" value="RIESKE DOMAIN-CONTAINING PROTEIN-RELATED"/>
    <property type="match status" value="1"/>
</dbReference>
<dbReference type="Pfam" id="PF00355">
    <property type="entry name" value="Rieske"/>
    <property type="match status" value="1"/>
</dbReference>
<dbReference type="CDD" id="cd03478">
    <property type="entry name" value="Rieske_AIFL_N"/>
    <property type="match status" value="1"/>
</dbReference>
<dbReference type="AlphaFoldDB" id="A0A1Y2FYL1"/>
<keyword evidence="6" id="KW-0274">FAD</keyword>
<gene>
    <name evidence="11" type="ORF">BCR35DRAFT_288445</name>
</gene>
<dbReference type="STRING" id="106004.A0A1Y2FYL1"/>
<protein>
    <submittedName>
        <fullName evidence="11">Flavo protein</fullName>
    </submittedName>
</protein>
<evidence type="ECO:0000256" key="3">
    <source>
        <dbReference type="ARBA" id="ARBA00022630"/>
    </source>
</evidence>
<dbReference type="InterPro" id="IPR050446">
    <property type="entry name" value="FAD-oxidoreductase/Apoptosis"/>
</dbReference>
<evidence type="ECO:0000256" key="9">
    <source>
        <dbReference type="ARBA" id="ARBA00023014"/>
    </source>
</evidence>
<dbReference type="PROSITE" id="PS51296">
    <property type="entry name" value="RIESKE"/>
    <property type="match status" value="1"/>
</dbReference>
<keyword evidence="3" id="KW-0285">Flavoprotein</keyword>
<comment type="similarity">
    <text evidence="2">Belongs to the FAD-dependent oxidoreductase family.</text>
</comment>
<dbReference type="InterPro" id="IPR036188">
    <property type="entry name" value="FAD/NAD-bd_sf"/>
</dbReference>
<comment type="caution">
    <text evidence="11">The sequence shown here is derived from an EMBL/GenBank/DDBJ whole genome shotgun (WGS) entry which is preliminary data.</text>
</comment>
<dbReference type="SUPFAM" id="SSF55424">
    <property type="entry name" value="FAD/NAD-linked reductases, dimerisation (C-terminal) domain"/>
    <property type="match status" value="1"/>
</dbReference>
<evidence type="ECO:0000256" key="7">
    <source>
        <dbReference type="ARBA" id="ARBA00023002"/>
    </source>
</evidence>
<feature type="domain" description="Rieske" evidence="10">
    <location>
        <begin position="52"/>
        <end position="128"/>
    </location>
</feature>
<accession>A0A1Y2FYL1</accession>
<dbReference type="Gene3D" id="3.30.390.30">
    <property type="match status" value="1"/>
</dbReference>
<dbReference type="Gene3D" id="3.50.50.60">
    <property type="entry name" value="FAD/NAD(P)-binding domain"/>
    <property type="match status" value="2"/>
</dbReference>
<keyword evidence="12" id="KW-1185">Reference proteome</keyword>
<keyword evidence="5" id="KW-0479">Metal-binding</keyword>
<dbReference type="InterPro" id="IPR023753">
    <property type="entry name" value="FAD/NAD-binding_dom"/>
</dbReference>
<evidence type="ECO:0000256" key="6">
    <source>
        <dbReference type="ARBA" id="ARBA00022827"/>
    </source>
</evidence>
<dbReference type="GO" id="GO:0046872">
    <property type="term" value="F:metal ion binding"/>
    <property type="evidence" value="ECO:0007669"/>
    <property type="project" value="UniProtKB-KW"/>
</dbReference>
<dbReference type="GO" id="GO:0051537">
    <property type="term" value="F:2 iron, 2 sulfur cluster binding"/>
    <property type="evidence" value="ECO:0007669"/>
    <property type="project" value="UniProtKB-KW"/>
</dbReference>
<dbReference type="InterPro" id="IPR036922">
    <property type="entry name" value="Rieske_2Fe-2S_sf"/>
</dbReference>
<sequence length="566" mass="60514">MLRRALRPLQHTYTRTFTSTTRIMAARVQISVDYQLEDGKMKEIPFPKADSESKILLSKVSGKYYATSSKCTHYGAPLVKGVLTSSGRIVCPWHGACFNACTGDIEDAPGLNNLSSFKVEEEGSALFITPPESADVTATREPPAFASSKSGKGVVIVGGGAGAAHAVEELREAGYEGRIRVVSSESYLPIDRTKLSKALIPDASKIALRSAEFYEKLGVEFLLGQEASSIDFEADTLALKTGDKIEYEQLIVATGASPNRLPVDGANLENIFVLRTVEHSADIDKAIGDGKAEKKNVVVIGSSFIGMEAALAASSRANVTVVGMEGAPFQAILGKEIGNGVRKFHESKGTKFFLPASLSHFEPSSSSKAVGSVILKDGTSIPADVVILGVGVKPATSVLKESGVQLEKDGSVKTDEFLRIGGEGMVKGNVFAIGDIAKYRDVKTGQDIRVEHWNVASNHARAVARTIALKGAAFEKVAVFWSAQGQQLRYAGTARSKEWEDVIIKGNPDELKFVAYYTTGDDVVAVASMQNDPIAAHVSELFRLDKMLSAKEIKAGKNPLDIPLSA</sequence>
<dbReference type="Gene3D" id="2.102.10.10">
    <property type="entry name" value="Rieske [2Fe-2S] iron-sulphur domain"/>
    <property type="match status" value="1"/>
</dbReference>
<dbReference type="EMBL" id="MCGR01000007">
    <property type="protein sequence ID" value="ORY89139.1"/>
    <property type="molecule type" value="Genomic_DNA"/>
</dbReference>
<dbReference type="OrthoDB" id="6029at2759"/>
<dbReference type="Proteomes" id="UP000193467">
    <property type="component" value="Unassembled WGS sequence"/>
</dbReference>
<dbReference type="InParanoid" id="A0A1Y2FYL1"/>
<evidence type="ECO:0000256" key="8">
    <source>
        <dbReference type="ARBA" id="ARBA00023004"/>
    </source>
</evidence>
<dbReference type="Pfam" id="PF07992">
    <property type="entry name" value="Pyr_redox_2"/>
    <property type="match status" value="1"/>
</dbReference>
<dbReference type="SUPFAM" id="SSF50022">
    <property type="entry name" value="ISP domain"/>
    <property type="match status" value="1"/>
</dbReference>
<evidence type="ECO:0000313" key="12">
    <source>
        <dbReference type="Proteomes" id="UP000193467"/>
    </source>
</evidence>
<dbReference type="InterPro" id="IPR017941">
    <property type="entry name" value="Rieske_2Fe-2S"/>
</dbReference>
<dbReference type="GO" id="GO:0005737">
    <property type="term" value="C:cytoplasm"/>
    <property type="evidence" value="ECO:0007669"/>
    <property type="project" value="TreeGrafter"/>
</dbReference>
<evidence type="ECO:0000256" key="2">
    <source>
        <dbReference type="ARBA" id="ARBA00006442"/>
    </source>
</evidence>
<keyword evidence="7" id="KW-0560">Oxidoreductase</keyword>
<keyword evidence="9" id="KW-0411">Iron-sulfur</keyword>
<evidence type="ECO:0000256" key="1">
    <source>
        <dbReference type="ARBA" id="ARBA00001974"/>
    </source>
</evidence>
<comment type="cofactor">
    <cofactor evidence="1">
        <name>FAD</name>
        <dbReference type="ChEBI" id="CHEBI:57692"/>
    </cofactor>
</comment>
<organism evidence="11 12">
    <name type="scientific">Leucosporidium creatinivorum</name>
    <dbReference type="NCBI Taxonomy" id="106004"/>
    <lineage>
        <taxon>Eukaryota</taxon>
        <taxon>Fungi</taxon>
        <taxon>Dikarya</taxon>
        <taxon>Basidiomycota</taxon>
        <taxon>Pucciniomycotina</taxon>
        <taxon>Microbotryomycetes</taxon>
        <taxon>Leucosporidiales</taxon>
        <taxon>Leucosporidium</taxon>
    </lineage>
</organism>
<dbReference type="GO" id="GO:0016651">
    <property type="term" value="F:oxidoreductase activity, acting on NAD(P)H"/>
    <property type="evidence" value="ECO:0007669"/>
    <property type="project" value="TreeGrafter"/>
</dbReference>
<evidence type="ECO:0000313" key="11">
    <source>
        <dbReference type="EMBL" id="ORY89139.1"/>
    </source>
</evidence>
<dbReference type="InterPro" id="IPR016156">
    <property type="entry name" value="FAD/NAD-linked_Rdtase_dimer_sf"/>
</dbReference>
<evidence type="ECO:0000256" key="4">
    <source>
        <dbReference type="ARBA" id="ARBA00022714"/>
    </source>
</evidence>
<dbReference type="SUPFAM" id="SSF51905">
    <property type="entry name" value="FAD/NAD(P)-binding domain"/>
    <property type="match status" value="2"/>
</dbReference>
<dbReference type="PANTHER" id="PTHR43557">
    <property type="entry name" value="APOPTOSIS-INDUCING FACTOR 1"/>
    <property type="match status" value="1"/>
</dbReference>